<proteinExistence type="predicted"/>
<reference evidence="2 3" key="1">
    <citation type="journal article" date="2024" name="Commun. Biol.">
        <title>Comparative genomic analysis of thermophilic fungi reveals convergent evolutionary adaptations and gene losses.</title>
        <authorList>
            <person name="Steindorff A.S."/>
            <person name="Aguilar-Pontes M.V."/>
            <person name="Robinson A.J."/>
            <person name="Andreopoulos B."/>
            <person name="LaButti K."/>
            <person name="Kuo A."/>
            <person name="Mondo S."/>
            <person name="Riley R."/>
            <person name="Otillar R."/>
            <person name="Haridas S."/>
            <person name="Lipzen A."/>
            <person name="Grimwood J."/>
            <person name="Schmutz J."/>
            <person name="Clum A."/>
            <person name="Reid I.D."/>
            <person name="Moisan M.C."/>
            <person name="Butler G."/>
            <person name="Nguyen T.T.M."/>
            <person name="Dewar K."/>
            <person name="Conant G."/>
            <person name="Drula E."/>
            <person name="Henrissat B."/>
            <person name="Hansel C."/>
            <person name="Singer S."/>
            <person name="Hutchinson M.I."/>
            <person name="de Vries R.P."/>
            <person name="Natvig D.O."/>
            <person name="Powell A.J."/>
            <person name="Tsang A."/>
            <person name="Grigoriev I.V."/>
        </authorList>
    </citation>
    <scope>NUCLEOTIDE SEQUENCE [LARGE SCALE GENOMIC DNA]</scope>
    <source>
        <strain evidence="2 3">CBS 494.80</strain>
    </source>
</reference>
<evidence type="ECO:0000313" key="2">
    <source>
        <dbReference type="EMBL" id="KAL2076054.1"/>
    </source>
</evidence>
<feature type="compositionally biased region" description="Polar residues" evidence="1">
    <location>
        <begin position="57"/>
        <end position="69"/>
    </location>
</feature>
<sequence length="79" mass="9101">MTDATKTRQKRQHKQQGAPQVLNKAYPKASNHNHNHSRPGSSRPQELTSSEEKTLRRITTNKPYHQTPQRKFPIVAFPS</sequence>
<dbReference type="Proteomes" id="UP001595075">
    <property type="component" value="Unassembled WGS sequence"/>
</dbReference>
<organism evidence="2 3">
    <name type="scientific">Oculimacula yallundae</name>
    <dbReference type="NCBI Taxonomy" id="86028"/>
    <lineage>
        <taxon>Eukaryota</taxon>
        <taxon>Fungi</taxon>
        <taxon>Dikarya</taxon>
        <taxon>Ascomycota</taxon>
        <taxon>Pezizomycotina</taxon>
        <taxon>Leotiomycetes</taxon>
        <taxon>Helotiales</taxon>
        <taxon>Ploettnerulaceae</taxon>
        <taxon>Oculimacula</taxon>
    </lineage>
</organism>
<dbReference type="EMBL" id="JAZHXI010000001">
    <property type="protein sequence ID" value="KAL2076054.1"/>
    <property type="molecule type" value="Genomic_DNA"/>
</dbReference>
<feature type="compositionally biased region" description="Polar residues" evidence="1">
    <location>
        <begin position="38"/>
        <end position="48"/>
    </location>
</feature>
<name>A0ABR4D3Y8_9HELO</name>
<feature type="non-terminal residue" evidence="2">
    <location>
        <position position="79"/>
    </location>
</feature>
<evidence type="ECO:0000313" key="3">
    <source>
        <dbReference type="Proteomes" id="UP001595075"/>
    </source>
</evidence>
<accession>A0ABR4D3Y8</accession>
<evidence type="ECO:0000256" key="1">
    <source>
        <dbReference type="SAM" id="MobiDB-lite"/>
    </source>
</evidence>
<feature type="region of interest" description="Disordered" evidence="1">
    <location>
        <begin position="1"/>
        <end position="79"/>
    </location>
</feature>
<protein>
    <submittedName>
        <fullName evidence="2">Uncharacterized protein</fullName>
    </submittedName>
</protein>
<comment type="caution">
    <text evidence="2">The sequence shown here is derived from an EMBL/GenBank/DDBJ whole genome shotgun (WGS) entry which is preliminary data.</text>
</comment>
<keyword evidence="3" id="KW-1185">Reference proteome</keyword>
<gene>
    <name evidence="2" type="ORF">VTL71DRAFT_997</name>
</gene>